<protein>
    <submittedName>
        <fullName evidence="3">Indolepyruvate oxidoreductase subunit beta</fullName>
    </submittedName>
</protein>
<evidence type="ECO:0000313" key="3">
    <source>
        <dbReference type="EMBL" id="MBF0637720.1"/>
    </source>
</evidence>
<dbReference type="PANTHER" id="PTHR43854">
    <property type="entry name" value="INDOLEPYRUVATE OXIDOREDUCTASE SUBUNIT IORB"/>
    <property type="match status" value="1"/>
</dbReference>
<evidence type="ECO:0000259" key="2">
    <source>
        <dbReference type="Pfam" id="PF01558"/>
    </source>
</evidence>
<name>A0ABR9XVH3_9CHLB</name>
<dbReference type="Pfam" id="PF01558">
    <property type="entry name" value="POR"/>
    <property type="match status" value="1"/>
</dbReference>
<dbReference type="EMBL" id="JADGII010000049">
    <property type="protein sequence ID" value="MBF0637720.1"/>
    <property type="molecule type" value="Genomic_DNA"/>
</dbReference>
<keyword evidence="1" id="KW-0560">Oxidoreductase</keyword>
<dbReference type="SUPFAM" id="SSF53323">
    <property type="entry name" value="Pyruvate-ferredoxin oxidoreductase, PFOR, domain III"/>
    <property type="match status" value="1"/>
</dbReference>
<dbReference type="InterPro" id="IPR002869">
    <property type="entry name" value="Pyrv_flavodox_OxRed_cen"/>
</dbReference>
<reference evidence="3 4" key="1">
    <citation type="journal article" date="2020" name="Microorganisms">
        <title>Simultaneous Genome Sequencing of Prosthecochloris ethylica and Desulfuromonas acetoxidans within a Syntrophic Mixture Reveals Unique Pili and Protein Interactions.</title>
        <authorList>
            <person name="Kyndt J.A."/>
            <person name="Van Beeumen J.J."/>
            <person name="Meyer T.E."/>
        </authorList>
    </citation>
    <scope>NUCLEOTIDE SEQUENCE [LARGE SCALE GENOMIC DNA]</scope>
    <source>
        <strain evidence="3 4">N3</strain>
    </source>
</reference>
<dbReference type="PANTHER" id="PTHR43854:SF1">
    <property type="entry name" value="INDOLEPYRUVATE OXIDOREDUCTASE SUBUNIT IORB"/>
    <property type="match status" value="1"/>
</dbReference>
<dbReference type="InterPro" id="IPR052198">
    <property type="entry name" value="IorB_Oxidoreductase"/>
</dbReference>
<sequence>MHNNIILAGVGGQGILSIAAVIDLAAIHSGLTIKQAEVHGMSQRGGAVQSHLRIADRTIHSDLIPSGQADLILSVEPMEALRYLPWLRPGGMIVTSTDPVKNIPDYPDEQELRKALEATRNHLLIDALQLSRKAGSTRTSNMVMLGAAAAWTGLAPDTLEHGIRELFQRKGEDIVNMNITAFRSGQAVQEQL</sequence>
<accession>A0ABR9XVH3</accession>
<dbReference type="InterPro" id="IPR019752">
    <property type="entry name" value="Pyrv/ketoisovalerate_OxRed_cat"/>
</dbReference>
<dbReference type="NCBIfam" id="NF005324">
    <property type="entry name" value="PRK06853.1-4"/>
    <property type="match status" value="1"/>
</dbReference>
<gene>
    <name evidence="3" type="ORF">INT08_11165</name>
</gene>
<dbReference type="Proteomes" id="UP000619838">
    <property type="component" value="Unassembled WGS sequence"/>
</dbReference>
<evidence type="ECO:0000313" key="4">
    <source>
        <dbReference type="Proteomes" id="UP000619838"/>
    </source>
</evidence>
<proteinExistence type="predicted"/>
<keyword evidence="4" id="KW-1185">Reference proteome</keyword>
<feature type="domain" description="Pyruvate/ketoisovalerate oxidoreductase catalytic" evidence="2">
    <location>
        <begin position="11"/>
        <end position="185"/>
    </location>
</feature>
<comment type="caution">
    <text evidence="3">The sequence shown here is derived from an EMBL/GenBank/DDBJ whole genome shotgun (WGS) entry which is preliminary data.</text>
</comment>
<dbReference type="Gene3D" id="3.40.920.10">
    <property type="entry name" value="Pyruvate-ferredoxin oxidoreductase, PFOR, domain III"/>
    <property type="match status" value="1"/>
</dbReference>
<organism evidence="3 4">
    <name type="scientific">Prosthecochloris ethylica</name>
    <dbReference type="NCBI Taxonomy" id="2743976"/>
    <lineage>
        <taxon>Bacteria</taxon>
        <taxon>Pseudomonadati</taxon>
        <taxon>Chlorobiota</taxon>
        <taxon>Chlorobiia</taxon>
        <taxon>Chlorobiales</taxon>
        <taxon>Chlorobiaceae</taxon>
        <taxon>Prosthecochloris</taxon>
    </lineage>
</organism>
<evidence type="ECO:0000256" key="1">
    <source>
        <dbReference type="ARBA" id="ARBA00023002"/>
    </source>
</evidence>
<dbReference type="RefSeq" id="WP_175187884.1">
    <property type="nucleotide sequence ID" value="NZ_JABVZQ010000027.1"/>
</dbReference>